<sequence length="102" mass="11608">MTFTLSTVQLLLYTLDQNQQLSRRNGSGILKATHRSDLMKTPPGNLRIKRADVDQLVASPLERSYASIDRSNDKALARQQAPQLDSFFTQYKASLKQCNYFI</sequence>
<keyword evidence="2" id="KW-1185">Reference proteome</keyword>
<dbReference type="Proteomes" id="UP000054928">
    <property type="component" value="Unassembled WGS sequence"/>
</dbReference>
<dbReference type="RefSeq" id="XP_024571917.1">
    <property type="nucleotide sequence ID" value="XM_024725403.2"/>
</dbReference>
<evidence type="ECO:0000313" key="1">
    <source>
        <dbReference type="EMBL" id="CEG35548.1"/>
    </source>
</evidence>
<protein>
    <submittedName>
        <fullName evidence="1">Uncharacterized protein</fullName>
    </submittedName>
</protein>
<dbReference type="GeneID" id="36410523"/>
<proteinExistence type="predicted"/>
<reference evidence="2" key="1">
    <citation type="submission" date="2014-09" db="EMBL/GenBank/DDBJ databases">
        <authorList>
            <person name="Sharma Rahul"/>
            <person name="Thines Marco"/>
        </authorList>
    </citation>
    <scope>NUCLEOTIDE SEQUENCE [LARGE SCALE GENOMIC DNA]</scope>
</reference>
<dbReference type="EMBL" id="CCYD01000053">
    <property type="protein sequence ID" value="CEG35548.1"/>
    <property type="molecule type" value="Genomic_DNA"/>
</dbReference>
<name>A0A0P1A598_PLAHL</name>
<evidence type="ECO:0000313" key="2">
    <source>
        <dbReference type="Proteomes" id="UP000054928"/>
    </source>
</evidence>
<organism evidence="1 2">
    <name type="scientific">Plasmopara halstedii</name>
    <name type="common">Downy mildew of sunflower</name>
    <dbReference type="NCBI Taxonomy" id="4781"/>
    <lineage>
        <taxon>Eukaryota</taxon>
        <taxon>Sar</taxon>
        <taxon>Stramenopiles</taxon>
        <taxon>Oomycota</taxon>
        <taxon>Peronosporomycetes</taxon>
        <taxon>Peronosporales</taxon>
        <taxon>Peronosporaceae</taxon>
        <taxon>Plasmopara</taxon>
    </lineage>
</organism>
<dbReference type="AlphaFoldDB" id="A0A0P1A598"/>
<accession>A0A0P1A598</accession>